<comment type="similarity">
    <text evidence="1">Belongs to the ParB family.</text>
</comment>
<dbReference type="Pfam" id="PF23552">
    <property type="entry name" value="ParB_C"/>
    <property type="match status" value="1"/>
</dbReference>
<keyword evidence="3" id="KW-0238">DNA-binding</keyword>
<dbReference type="FunFam" id="3.90.1530.30:FF:000001">
    <property type="entry name" value="Chromosome partitioning protein ParB"/>
    <property type="match status" value="1"/>
</dbReference>
<dbReference type="InterPro" id="IPR004437">
    <property type="entry name" value="ParB/RepB/Spo0J"/>
</dbReference>
<dbReference type="EMBL" id="DTIN01000033">
    <property type="protein sequence ID" value="HFX14114.1"/>
    <property type="molecule type" value="Genomic_DNA"/>
</dbReference>
<proteinExistence type="inferred from homology"/>
<accession>A0A7C3MJU8</accession>
<evidence type="ECO:0000256" key="1">
    <source>
        <dbReference type="ARBA" id="ARBA00006295"/>
    </source>
</evidence>
<evidence type="ECO:0000313" key="5">
    <source>
        <dbReference type="EMBL" id="HFX14114.1"/>
    </source>
</evidence>
<dbReference type="InterPro" id="IPR050336">
    <property type="entry name" value="Chromosome_partition/occlusion"/>
</dbReference>
<keyword evidence="2" id="KW-0159">Chromosome partition</keyword>
<dbReference type="SMART" id="SM00470">
    <property type="entry name" value="ParB"/>
    <property type="match status" value="1"/>
</dbReference>
<dbReference type="FunFam" id="1.10.10.2830:FF:000001">
    <property type="entry name" value="Chromosome partitioning protein ParB"/>
    <property type="match status" value="1"/>
</dbReference>
<evidence type="ECO:0000256" key="3">
    <source>
        <dbReference type="ARBA" id="ARBA00023125"/>
    </source>
</evidence>
<dbReference type="GO" id="GO:0003677">
    <property type="term" value="F:DNA binding"/>
    <property type="evidence" value="ECO:0007669"/>
    <property type="project" value="UniProtKB-KW"/>
</dbReference>
<dbReference type="PANTHER" id="PTHR33375">
    <property type="entry name" value="CHROMOSOME-PARTITIONING PROTEIN PARB-RELATED"/>
    <property type="match status" value="1"/>
</dbReference>
<dbReference type="InterPro" id="IPR003115">
    <property type="entry name" value="ParB_N"/>
</dbReference>
<dbReference type="InterPro" id="IPR036086">
    <property type="entry name" value="ParB/Sulfiredoxin_sf"/>
</dbReference>
<dbReference type="CDD" id="cd16393">
    <property type="entry name" value="SPO0J_N"/>
    <property type="match status" value="1"/>
</dbReference>
<dbReference type="AlphaFoldDB" id="A0A7C3MJU8"/>
<dbReference type="Pfam" id="PF17762">
    <property type="entry name" value="HTH_ParB"/>
    <property type="match status" value="1"/>
</dbReference>
<evidence type="ECO:0000259" key="4">
    <source>
        <dbReference type="SMART" id="SM00470"/>
    </source>
</evidence>
<organism evidence="5">
    <name type="scientific">Dictyoglomus thermophilum</name>
    <dbReference type="NCBI Taxonomy" id="14"/>
    <lineage>
        <taxon>Bacteria</taxon>
        <taxon>Pseudomonadati</taxon>
        <taxon>Dictyoglomota</taxon>
        <taxon>Dictyoglomia</taxon>
        <taxon>Dictyoglomales</taxon>
        <taxon>Dictyoglomaceae</taxon>
        <taxon>Dictyoglomus</taxon>
    </lineage>
</organism>
<dbReference type="Gene3D" id="3.90.1530.30">
    <property type="match status" value="1"/>
</dbReference>
<dbReference type="GO" id="GO:0005694">
    <property type="term" value="C:chromosome"/>
    <property type="evidence" value="ECO:0007669"/>
    <property type="project" value="TreeGrafter"/>
</dbReference>
<comment type="caution">
    <text evidence="5">The sequence shown here is derived from an EMBL/GenBank/DDBJ whole genome shotgun (WGS) entry which is preliminary data.</text>
</comment>
<dbReference type="InterPro" id="IPR041468">
    <property type="entry name" value="HTH_ParB/Spo0J"/>
</dbReference>
<dbReference type="GO" id="GO:0045881">
    <property type="term" value="P:positive regulation of sporulation resulting in formation of a cellular spore"/>
    <property type="evidence" value="ECO:0007669"/>
    <property type="project" value="TreeGrafter"/>
</dbReference>
<evidence type="ECO:0000256" key="2">
    <source>
        <dbReference type="ARBA" id="ARBA00022829"/>
    </source>
</evidence>
<reference evidence="5" key="1">
    <citation type="journal article" date="2020" name="mSystems">
        <title>Genome- and Community-Level Interaction Insights into Carbon Utilization and Element Cycling Functions of Hydrothermarchaeota in Hydrothermal Sediment.</title>
        <authorList>
            <person name="Zhou Z."/>
            <person name="Liu Y."/>
            <person name="Xu W."/>
            <person name="Pan J."/>
            <person name="Luo Z.H."/>
            <person name="Li M."/>
        </authorList>
    </citation>
    <scope>NUCLEOTIDE SEQUENCE [LARGE SCALE GENOMIC DNA]</scope>
    <source>
        <strain evidence="5">SpSt-81</strain>
    </source>
</reference>
<dbReference type="SUPFAM" id="SSF110849">
    <property type="entry name" value="ParB/Sulfiredoxin"/>
    <property type="match status" value="1"/>
</dbReference>
<dbReference type="InterPro" id="IPR057240">
    <property type="entry name" value="ParB_dimer_C"/>
</dbReference>
<dbReference type="NCBIfam" id="TIGR00180">
    <property type="entry name" value="parB_part"/>
    <property type="match status" value="1"/>
</dbReference>
<sequence length="273" mass="31413">MSLKKKGLGRGLEALLGENEREGIEFVPIDKIIPNPKQPRETLNPETLQELIDSIKNVGLLQPILVRPKNDLYEIIAGERRYHAAKVAGLKEIPVIIKDIDDQTAWDIALTENLQREDLNPIEKAKAFQYYIETFNVTQEELAERLSISRSEVANFLRLLQLPPEIQEEVRRGNLTYGHARTLLGVDDPYIQKLLAQKVIKEKLSVRETEDLVKKKKVKENIDLPEIRSIEEKLQRHLGTKVKIQPKSPNKGKITIEYKSMEELENIIKLFLD</sequence>
<dbReference type="PANTHER" id="PTHR33375:SF1">
    <property type="entry name" value="CHROMOSOME-PARTITIONING PROTEIN PARB-RELATED"/>
    <property type="match status" value="1"/>
</dbReference>
<name>A0A7C3MJU8_DICTH</name>
<dbReference type="Gene3D" id="1.10.10.2830">
    <property type="match status" value="1"/>
</dbReference>
<dbReference type="Pfam" id="PF02195">
    <property type="entry name" value="ParB_N"/>
    <property type="match status" value="1"/>
</dbReference>
<feature type="domain" description="ParB-like N-terminal" evidence="4">
    <location>
        <begin position="25"/>
        <end position="114"/>
    </location>
</feature>
<gene>
    <name evidence="5" type="ORF">ENW00_08230</name>
</gene>
<protein>
    <submittedName>
        <fullName evidence="5">ParB/RepB/Spo0J family partition protein</fullName>
    </submittedName>
</protein>
<dbReference type="GO" id="GO:0007059">
    <property type="term" value="P:chromosome segregation"/>
    <property type="evidence" value="ECO:0007669"/>
    <property type="project" value="UniProtKB-KW"/>
</dbReference>